<dbReference type="KEGG" id="bon:A361_24950"/>
<feature type="domain" description="Glycosyltransferase subfamily 4-like N-terminal" evidence="2">
    <location>
        <begin position="15"/>
        <end position="174"/>
    </location>
</feature>
<dbReference type="Pfam" id="PF00534">
    <property type="entry name" value="Glycos_transf_1"/>
    <property type="match status" value="1"/>
</dbReference>
<dbReference type="InterPro" id="IPR050194">
    <property type="entry name" value="Glycosyltransferase_grp1"/>
</dbReference>
<evidence type="ECO:0000259" key="2">
    <source>
        <dbReference type="Pfam" id="PF13439"/>
    </source>
</evidence>
<dbReference type="AlphaFoldDB" id="A0A160MG54"/>
<dbReference type="PANTHER" id="PTHR45947:SF3">
    <property type="entry name" value="SULFOQUINOVOSYL TRANSFERASE SQD2"/>
    <property type="match status" value="1"/>
</dbReference>
<evidence type="ECO:0008006" key="5">
    <source>
        <dbReference type="Google" id="ProtNLM"/>
    </source>
</evidence>
<reference evidence="3 4" key="1">
    <citation type="submission" date="2016-04" db="EMBL/GenBank/DDBJ databases">
        <title>Complete genome sequence of Bacillus oceanisediminis strain 2691.</title>
        <authorList>
            <person name="Jeong H."/>
            <person name="Kim H.J."/>
            <person name="Lee D.-W."/>
        </authorList>
    </citation>
    <scope>NUCLEOTIDE SEQUENCE [LARGE SCALE GENOMIC DNA]</scope>
    <source>
        <strain evidence="3 4">2691</strain>
    </source>
</reference>
<evidence type="ECO:0000259" key="1">
    <source>
        <dbReference type="Pfam" id="PF00534"/>
    </source>
</evidence>
<dbReference type="SUPFAM" id="SSF53756">
    <property type="entry name" value="UDP-Glycosyltransferase/glycogen phosphorylase"/>
    <property type="match status" value="1"/>
</dbReference>
<dbReference type="RefSeq" id="WP_019380775.1">
    <property type="nucleotide sequence ID" value="NZ_CP015506.1"/>
</dbReference>
<dbReference type="eggNOG" id="COG0438">
    <property type="taxonomic scope" value="Bacteria"/>
</dbReference>
<dbReference type="PANTHER" id="PTHR45947">
    <property type="entry name" value="SULFOQUINOVOSYL TRANSFERASE SQD2"/>
    <property type="match status" value="1"/>
</dbReference>
<protein>
    <recommendedName>
        <fullName evidence="5">Glycosyltransferase</fullName>
    </recommendedName>
</protein>
<accession>A0A160MG54</accession>
<evidence type="ECO:0000313" key="3">
    <source>
        <dbReference type="EMBL" id="AND42259.1"/>
    </source>
</evidence>
<dbReference type="STRING" id="1196031.A361_24950"/>
<gene>
    <name evidence="3" type="ORF">A361_24950</name>
</gene>
<proteinExistence type="predicted"/>
<dbReference type="InterPro" id="IPR028098">
    <property type="entry name" value="Glyco_trans_4-like_N"/>
</dbReference>
<dbReference type="Gene3D" id="3.40.50.2000">
    <property type="entry name" value="Glycogen Phosphorylase B"/>
    <property type="match status" value="2"/>
</dbReference>
<dbReference type="GO" id="GO:0016758">
    <property type="term" value="F:hexosyltransferase activity"/>
    <property type="evidence" value="ECO:0007669"/>
    <property type="project" value="TreeGrafter"/>
</dbReference>
<dbReference type="Proteomes" id="UP000077856">
    <property type="component" value="Chromosome"/>
</dbReference>
<organism evidence="3 4">
    <name type="scientific">Cytobacillus oceanisediminis 2691</name>
    <dbReference type="NCBI Taxonomy" id="1196031"/>
    <lineage>
        <taxon>Bacteria</taxon>
        <taxon>Bacillati</taxon>
        <taxon>Bacillota</taxon>
        <taxon>Bacilli</taxon>
        <taxon>Bacillales</taxon>
        <taxon>Bacillaceae</taxon>
        <taxon>Cytobacillus</taxon>
    </lineage>
</organism>
<sequence length="366" mass="41345">MKKICYVVSTLKKSGPTNQLYNIINNLPKDIFEPMVITLSSEPEETDIQKFKDAKIPVISLGLSRLGGVIKGSRSLLKLVKEYQPDVVHTQGIRSDTLSSRYLKGYKRVATLRNYPYEDYPMTYGKFLGQLMAWQHIKALKQIDNPVACSNTIYKLLKKHGLELKVVQNGVDTNKFSSVSEIEKTDLREKLGLPKNKRIFISVGHLSARKDPITVIEGFQKSNFFKNSILLFLGEGTLIDECRERIKNTTNIQLLGRKRNVDEYLKSADYFVSASLSEGLPNSVLEALASGIPVCLSDIDQHQEILDYNQNAGEIFTTGDSDELGNKLDLLVHGDYERSVNSALEIIREQLSAIKMSEKYQKIYNL</sequence>
<dbReference type="EMBL" id="CP015506">
    <property type="protein sequence ID" value="AND42259.1"/>
    <property type="molecule type" value="Genomic_DNA"/>
</dbReference>
<dbReference type="Pfam" id="PF13439">
    <property type="entry name" value="Glyco_transf_4"/>
    <property type="match status" value="1"/>
</dbReference>
<feature type="domain" description="Glycosyl transferase family 1" evidence="1">
    <location>
        <begin position="184"/>
        <end position="335"/>
    </location>
</feature>
<dbReference type="InterPro" id="IPR001296">
    <property type="entry name" value="Glyco_trans_1"/>
</dbReference>
<name>A0A160MG54_9BACI</name>
<evidence type="ECO:0000313" key="4">
    <source>
        <dbReference type="Proteomes" id="UP000077856"/>
    </source>
</evidence>